<dbReference type="OMA" id="AYIYMVP"/>
<dbReference type="Pfam" id="PF00892">
    <property type="entry name" value="EamA"/>
    <property type="match status" value="2"/>
</dbReference>
<evidence type="ECO:0000313" key="7">
    <source>
        <dbReference type="Proteomes" id="UP000220629"/>
    </source>
</evidence>
<dbReference type="InterPro" id="IPR037185">
    <property type="entry name" value="EmrE-like"/>
</dbReference>
<dbReference type="RefSeq" id="WP_013691679.1">
    <property type="nucleotide sequence ID" value="NZ_CADEQB010000014.1"/>
</dbReference>
<dbReference type="PANTHER" id="PTHR42920">
    <property type="entry name" value="OS03G0707200 PROTEIN-RELATED"/>
    <property type="match status" value="1"/>
</dbReference>
<keyword evidence="2" id="KW-1003">Cell membrane</keyword>
<comment type="subcellular location">
    <subcellularLocation>
        <location evidence="1">Cell membrane</location>
        <topology evidence="1">Multi-pass membrane protein</topology>
    </subcellularLocation>
</comment>
<dbReference type="SUPFAM" id="SSF103481">
    <property type="entry name" value="Multidrug resistance efflux transporter EmrE"/>
    <property type="match status" value="2"/>
</dbReference>
<keyword evidence="5" id="KW-0472">Membrane</keyword>
<dbReference type="InterPro" id="IPR051258">
    <property type="entry name" value="Diverse_Substrate_Transporter"/>
</dbReference>
<dbReference type="Proteomes" id="UP000220629">
    <property type="component" value="Unassembled WGS sequence"/>
</dbReference>
<keyword evidence="4" id="KW-1133">Transmembrane helix</keyword>
<gene>
    <name evidence="6" type="ORF">CRM94_02215</name>
</gene>
<dbReference type="PANTHER" id="PTHR42920:SF11">
    <property type="entry name" value="INNER MEMBRANE PROTEIN YTFF"/>
    <property type="match status" value="1"/>
</dbReference>
<dbReference type="InterPro" id="IPR000620">
    <property type="entry name" value="EamA_dom"/>
</dbReference>
<name>A0A2A7SBL9_BURGA</name>
<evidence type="ECO:0000256" key="2">
    <source>
        <dbReference type="ARBA" id="ARBA00022475"/>
    </source>
</evidence>
<dbReference type="GO" id="GO:0005886">
    <property type="term" value="C:plasma membrane"/>
    <property type="evidence" value="ECO:0007669"/>
    <property type="project" value="UniProtKB-SubCell"/>
</dbReference>
<evidence type="ECO:0000313" key="6">
    <source>
        <dbReference type="EMBL" id="PEH41067.1"/>
    </source>
</evidence>
<comment type="caution">
    <text evidence="6">The sequence shown here is derived from an EMBL/GenBank/DDBJ whole genome shotgun (WGS) entry which is preliminary data.</text>
</comment>
<proteinExistence type="predicted"/>
<keyword evidence="3" id="KW-0812">Transmembrane</keyword>
<evidence type="ECO:0000256" key="5">
    <source>
        <dbReference type="ARBA" id="ARBA00023136"/>
    </source>
</evidence>
<evidence type="ECO:0000256" key="4">
    <source>
        <dbReference type="ARBA" id="ARBA00022989"/>
    </source>
</evidence>
<sequence length="303" mass="31477">MKPPAFLFPLGAILLWAGNVAVSKLSASAIDPSAITFYRLLLAIALMCSFTLRPAWRNRAAIVAQWPKLALLGFLAMALFQSLSYEAAKTTSATNMAIITALVPLMTMALGSVLLGETPAPGMVAGGLVSLAGVVWLITRGAPQSLLARGVQPGDLLMIGAAAAYALYGVLLKRWRIALPVWQSTLVQACAAAVCMVPMMLRLPHGAAVPTRASLPLILYAGGLASVVLPALWLEGVRRLGPSRCAMFMNLLPVATALLAIGWLGESLQAYHLVGGGIALAGVLAAQTLKGKENVARGGATSS</sequence>
<protein>
    <submittedName>
        <fullName evidence="6">EamA/RhaT family transporter</fullName>
    </submittedName>
</protein>
<organism evidence="6 7">
    <name type="scientific">Burkholderia gladioli</name>
    <name type="common">Pseudomonas marginata</name>
    <name type="synonym">Phytomonas marginata</name>
    <dbReference type="NCBI Taxonomy" id="28095"/>
    <lineage>
        <taxon>Bacteria</taxon>
        <taxon>Pseudomonadati</taxon>
        <taxon>Pseudomonadota</taxon>
        <taxon>Betaproteobacteria</taxon>
        <taxon>Burkholderiales</taxon>
        <taxon>Burkholderiaceae</taxon>
        <taxon>Burkholderia</taxon>
    </lineage>
</organism>
<accession>A0A2A7SBL9</accession>
<dbReference type="EMBL" id="PDDY01000001">
    <property type="protein sequence ID" value="PEH41067.1"/>
    <property type="molecule type" value="Genomic_DNA"/>
</dbReference>
<dbReference type="AlphaFoldDB" id="A0A2A7SBL9"/>
<evidence type="ECO:0000256" key="3">
    <source>
        <dbReference type="ARBA" id="ARBA00022692"/>
    </source>
</evidence>
<reference evidence="7" key="1">
    <citation type="submission" date="2017-09" db="EMBL/GenBank/DDBJ databases">
        <title>FDA dAtabase for Regulatory Grade micrObial Sequences (FDA-ARGOS): Supporting development and validation of Infectious Disease Dx tests.</title>
        <authorList>
            <person name="Minogue T."/>
            <person name="Wolcott M."/>
            <person name="Wasieloski L."/>
            <person name="Aguilar W."/>
            <person name="Moore D."/>
            <person name="Tallon L."/>
            <person name="Sadzewicz L."/>
            <person name="Ott S."/>
            <person name="Zhao X."/>
            <person name="Nagaraj S."/>
            <person name="Vavikolanu K."/>
            <person name="Aluvathingal J."/>
            <person name="Nadendla S."/>
            <person name="Sichtig H."/>
        </authorList>
    </citation>
    <scope>NUCLEOTIDE SEQUENCE [LARGE SCALE GENOMIC DNA]</scope>
    <source>
        <strain evidence="7">FDAARGOS_390</strain>
    </source>
</reference>
<evidence type="ECO:0000256" key="1">
    <source>
        <dbReference type="ARBA" id="ARBA00004651"/>
    </source>
</evidence>